<dbReference type="SUPFAM" id="SSF63829">
    <property type="entry name" value="Calcium-dependent phosphotriesterase"/>
    <property type="match status" value="1"/>
</dbReference>
<evidence type="ECO:0000313" key="5">
    <source>
        <dbReference type="Proteomes" id="UP001595897"/>
    </source>
</evidence>
<dbReference type="Proteomes" id="UP001595897">
    <property type="component" value="Unassembled WGS sequence"/>
</dbReference>
<dbReference type="RefSeq" id="WP_382406355.1">
    <property type="nucleotide sequence ID" value="NZ_JBHSGU010000002.1"/>
</dbReference>
<feature type="domain" description="EAL" evidence="2">
    <location>
        <begin position="1275"/>
        <end position="1527"/>
    </location>
</feature>
<dbReference type="Gene3D" id="2.60.40.10">
    <property type="entry name" value="Immunoglobulins"/>
    <property type="match status" value="1"/>
</dbReference>
<dbReference type="Gene3D" id="2.130.10.10">
    <property type="entry name" value="YVTN repeat-like/Quinoprotein amine dehydrogenase"/>
    <property type="match status" value="2"/>
</dbReference>
<name>A0ABV9LUT8_9ALTE</name>
<dbReference type="SUPFAM" id="SSF55073">
    <property type="entry name" value="Nucleotide cyclase"/>
    <property type="match status" value="1"/>
</dbReference>
<dbReference type="SMART" id="SM00052">
    <property type="entry name" value="EAL"/>
    <property type="match status" value="1"/>
</dbReference>
<dbReference type="SUPFAM" id="SSF50969">
    <property type="entry name" value="YVTN repeat-like/Quinoprotein amine dehydrogenase"/>
    <property type="match status" value="1"/>
</dbReference>
<dbReference type="InterPro" id="IPR043128">
    <property type="entry name" value="Rev_trsase/Diguanyl_cyclase"/>
</dbReference>
<dbReference type="Pfam" id="PF00563">
    <property type="entry name" value="EAL"/>
    <property type="match status" value="1"/>
</dbReference>
<dbReference type="InterPro" id="IPR035965">
    <property type="entry name" value="PAS-like_dom_sf"/>
</dbReference>
<protein>
    <submittedName>
        <fullName evidence="4">EAL domain-containing protein</fullName>
    </submittedName>
</protein>
<dbReference type="InterPro" id="IPR029787">
    <property type="entry name" value="Nucleotide_cyclase"/>
</dbReference>
<feature type="domain" description="GGDEF" evidence="3">
    <location>
        <begin position="1133"/>
        <end position="1266"/>
    </location>
</feature>
<comment type="caution">
    <text evidence="4">The sequence shown here is derived from an EMBL/GenBank/DDBJ whole genome shotgun (WGS) entry which is preliminary data.</text>
</comment>
<evidence type="ECO:0000256" key="1">
    <source>
        <dbReference type="SAM" id="SignalP"/>
    </source>
</evidence>
<keyword evidence="5" id="KW-1185">Reference proteome</keyword>
<dbReference type="NCBIfam" id="TIGR00254">
    <property type="entry name" value="GGDEF"/>
    <property type="match status" value="1"/>
</dbReference>
<dbReference type="SUPFAM" id="SSF55785">
    <property type="entry name" value="PYP-like sensor domain (PAS domain)"/>
    <property type="match status" value="2"/>
</dbReference>
<feature type="signal peptide" evidence="1">
    <location>
        <begin position="1"/>
        <end position="31"/>
    </location>
</feature>
<evidence type="ECO:0000313" key="4">
    <source>
        <dbReference type="EMBL" id="MFC4699616.1"/>
    </source>
</evidence>
<dbReference type="PANTHER" id="PTHR44757:SF2">
    <property type="entry name" value="BIOFILM ARCHITECTURE MAINTENANCE PROTEIN MBAA"/>
    <property type="match status" value="1"/>
</dbReference>
<dbReference type="PANTHER" id="PTHR44757">
    <property type="entry name" value="DIGUANYLATE CYCLASE DGCP"/>
    <property type="match status" value="1"/>
</dbReference>
<dbReference type="InterPro" id="IPR011110">
    <property type="entry name" value="Reg_prop"/>
</dbReference>
<evidence type="ECO:0000259" key="2">
    <source>
        <dbReference type="PROSITE" id="PS50883"/>
    </source>
</evidence>
<dbReference type="SUPFAM" id="SSF141868">
    <property type="entry name" value="EAL domain-like"/>
    <property type="match status" value="1"/>
</dbReference>
<dbReference type="Gene3D" id="3.20.20.450">
    <property type="entry name" value="EAL domain"/>
    <property type="match status" value="1"/>
</dbReference>
<sequence>MTNLVYVLYRLCAFVVFAIGLSCLLSFSAHADGPSLAYTPEVVSPRLTYLDTTTGLSQDTVEAILVDSEGFLWLGTEDGLDRYDGHEVVKVSGQNNMLDNNPVYYIHEFDQRYLILSTGLNGILKFDKTDGSVTELLNLPYRDDADWPQYSDAMMNIDENRVLVALNESIHSIDMATNKTQSVFALNDAQIDAGESIRAFYVHKNTYFIGTTLHLWAFNTTSGVLQLVPHTPSDNVNAHNVKHLSSPTGKKLWVGTVQGLYELDIAQLMNHLYADWTAPQIKVLEANRNIWQVAYRSPDKIYVATDLGLFLTSADASEFKLLFELNKQFEVLSHPDVMDLAFDRAGNIWMATYVSGAMLWSPRSLAFTNIFASTNAKAKANLSHNSVQALFQNSSSEMWIGTENGLNRLDLNSQSLTQYLVSDDDQPDYTSASILEIEPYSRDVFWVAHGEGVTQFDTQSGQLLDNARFSDEIATVLNQYAFSILPQGREILWVSNEQGIHRIDFVSQTVRSVETSSNSFHNAAANYMHFLGFDAVSGQILVSGTAQLWGIDQASLAPSLLHSAADDGANMMTKPSSFIRDTNNNVWLAYTGLGLYQLDGRTFSELALFNKSNQLSTTVIYGLALDGEGDIWFSSHSGIHSLSTSDFTVQSFGFASGLASAEFNEGAHLHLADGRLAYGGNLGFSIFNPLSLKSKDSEGLAQPVITSVSVANRELALPFTDLHGQAIVLEPDDIGLTLKFSMLNFAQYGANRFQYSITRAGRTTNYPPVNSNQILLPTLEPGDYKIEVRPATGPADANLAAFIMVSVKHQPWASPWAVVAYCVLAATVFLMIVWRRHKVQRVINAANKKVAQYNIQLTDALKASNADIWQWQSDTNTISGKRLVYDLELPYESLDFDEFTALIHPEDKQEYLKNWAQFIAQQDTQLDVTYRLIGLSGKSLWYRDVGSLKTLGEGIRSVSGTYTNLTESVAAKEKLKVFGEAFNHTRDWVLIFDSKLRPIAANPSFMQAFGIDSRRPLDVQIQRINQEHEDELKLLHNHLKSLKAGDRYKTEANVHVLQNKLTLLADVKAIEKQSNRFEIDHYLCIFTDITDQIEAQRALQKLANYDVLTGLINRSLLIERLKQGIHYSKRHLEKLAVLFVDLDRFKPINDSFGHEAGDQVLMEVARRLASKFRGQDSVARIGGDEFIIVLSEVKDKEAIDKICRDVLKIIEKPVSIGHQAVNISASIGVALYPDHANDAEHLVRNADIAMYSAKQQGKNAFSYFVPSMNDKVHADMLLENKIKVALAQNEFINFYQPIIDITTAKTAGFELLMRWFDEDKMIPPDVFIPVAEQIGCIVEMTEQAIYRAVADLAQWYQQGFTGYVAINLSAKHFNRAFNADSLMGLLAKYNLPPHTIRFEITESLLMENSHKSVTYMNELRELGFKISLDDFGTGYSSLKYLKDFPIDVLKLDKSFVKDVLEDKATSSIVYSTLIMAELLALDTVAEGIESEQQFRYFQASKCRMLQGYYFSRPIPVEQTYDMLNRSWFEQVSNDNTNIFSIGSSSQT</sequence>
<dbReference type="InterPro" id="IPR001633">
    <property type="entry name" value="EAL_dom"/>
</dbReference>
<dbReference type="PROSITE" id="PS50883">
    <property type="entry name" value="EAL"/>
    <property type="match status" value="1"/>
</dbReference>
<feature type="chain" id="PRO_5047421352" evidence="1">
    <location>
        <begin position="32"/>
        <end position="1547"/>
    </location>
</feature>
<dbReference type="EMBL" id="JBHSGU010000002">
    <property type="protein sequence ID" value="MFC4699616.1"/>
    <property type="molecule type" value="Genomic_DNA"/>
</dbReference>
<dbReference type="Gene3D" id="3.30.450.20">
    <property type="entry name" value="PAS domain"/>
    <property type="match status" value="2"/>
</dbReference>
<dbReference type="InterPro" id="IPR015943">
    <property type="entry name" value="WD40/YVTN_repeat-like_dom_sf"/>
</dbReference>
<gene>
    <name evidence="4" type="ORF">ACFO4O_05535</name>
</gene>
<keyword evidence="1" id="KW-0732">Signal</keyword>
<dbReference type="InterPro" id="IPR000160">
    <property type="entry name" value="GGDEF_dom"/>
</dbReference>
<organism evidence="4 5">
    <name type="scientific">Glaciecola siphonariae</name>
    <dbReference type="NCBI Taxonomy" id="521012"/>
    <lineage>
        <taxon>Bacteria</taxon>
        <taxon>Pseudomonadati</taxon>
        <taxon>Pseudomonadota</taxon>
        <taxon>Gammaproteobacteria</taxon>
        <taxon>Alteromonadales</taxon>
        <taxon>Alteromonadaceae</taxon>
        <taxon>Glaciecola</taxon>
    </lineage>
</organism>
<dbReference type="Pfam" id="PF00990">
    <property type="entry name" value="GGDEF"/>
    <property type="match status" value="1"/>
</dbReference>
<dbReference type="CDD" id="cd01948">
    <property type="entry name" value="EAL"/>
    <property type="match status" value="1"/>
</dbReference>
<dbReference type="PROSITE" id="PS50887">
    <property type="entry name" value="GGDEF"/>
    <property type="match status" value="1"/>
</dbReference>
<reference evidence="5" key="1">
    <citation type="journal article" date="2019" name="Int. J. Syst. Evol. Microbiol.">
        <title>The Global Catalogue of Microorganisms (GCM) 10K type strain sequencing project: providing services to taxonomists for standard genome sequencing and annotation.</title>
        <authorList>
            <consortium name="The Broad Institute Genomics Platform"/>
            <consortium name="The Broad Institute Genome Sequencing Center for Infectious Disease"/>
            <person name="Wu L."/>
            <person name="Ma J."/>
        </authorList>
    </citation>
    <scope>NUCLEOTIDE SEQUENCE [LARGE SCALE GENOMIC DNA]</scope>
    <source>
        <strain evidence="5">KACC 12507</strain>
    </source>
</reference>
<dbReference type="Pfam" id="PF07494">
    <property type="entry name" value="Reg_prop"/>
    <property type="match status" value="1"/>
</dbReference>
<dbReference type="InterPro" id="IPR052155">
    <property type="entry name" value="Biofilm_reg_signaling"/>
</dbReference>
<dbReference type="InterPro" id="IPR011044">
    <property type="entry name" value="Quino_amine_DH_bsu"/>
</dbReference>
<dbReference type="Gene3D" id="3.30.70.270">
    <property type="match status" value="1"/>
</dbReference>
<accession>A0ABV9LUT8</accession>
<evidence type="ECO:0000259" key="3">
    <source>
        <dbReference type="PROSITE" id="PS50887"/>
    </source>
</evidence>
<dbReference type="InterPro" id="IPR035919">
    <property type="entry name" value="EAL_sf"/>
</dbReference>
<dbReference type="InterPro" id="IPR013783">
    <property type="entry name" value="Ig-like_fold"/>
</dbReference>
<dbReference type="SMART" id="SM00267">
    <property type="entry name" value="GGDEF"/>
    <property type="match status" value="1"/>
</dbReference>
<dbReference type="CDD" id="cd01949">
    <property type="entry name" value="GGDEF"/>
    <property type="match status" value="1"/>
</dbReference>
<proteinExistence type="predicted"/>